<dbReference type="InterPro" id="IPR001214">
    <property type="entry name" value="SET_dom"/>
</dbReference>
<keyword evidence="4" id="KW-1185">Reference proteome</keyword>
<dbReference type="SUPFAM" id="SSF82199">
    <property type="entry name" value="SET domain"/>
    <property type="match status" value="1"/>
</dbReference>
<dbReference type="Gene3D" id="2.170.270.10">
    <property type="entry name" value="SET domain"/>
    <property type="match status" value="1"/>
</dbReference>
<dbReference type="Pfam" id="PF00856">
    <property type="entry name" value="SET"/>
    <property type="match status" value="1"/>
</dbReference>
<feature type="region of interest" description="Disordered" evidence="1">
    <location>
        <begin position="1"/>
        <end position="24"/>
    </location>
</feature>
<feature type="compositionally biased region" description="Low complexity" evidence="1">
    <location>
        <begin position="201"/>
        <end position="211"/>
    </location>
</feature>
<sequence>MRARGVAMLRSQRRPSKLPASVRANREPYKPGEWRIEPFAARPYERLSGGYHIPEAQWAETIARKLRTSKRGGCDGAGCADRGTLGSYNLAQDRFDSGCPCLAAKTECDAHCACDARVCLNRAVSSGRGLSLEGDVAELDVWGVDCYTRRNILDAVLESGVLGKAPSTPARPSPGRKAWAPGDSDPAVTLAATPAGHAAALSPRSASRSLPPSEPNSPQPATPPGASPADSIAGANAWIERTLLPTITRQIGYNYFRVHPKGRGLVCTRPGGLPALTYVEEYLGDIHAPWRWFEIQDAAKKLTGEELPDFYNIMLERPRDDEGGYDILFVDAASKGTIASRMSHSCDPNCQATVTACDGRLTIAMRTIRPVHEGEELTFDYASVTESEREFHDAICLCSSPACRGSYLYFTGAKAFQTVLAARHGFLRRQALVLKAGCEPLTDDDVARLKRHGLGSSALGMADGSLVPDWLQKWAALVCEFLETEQRCLFEELLGHPKGLYTRVTAEAEAKGVTANRLQNIVITLDKVKRVLEAAEQPQGPCLELLSEAQVLDHLWNGPASVGMRVALALCAALCDAPQRFAGARTRQDIAAALQRGGGADPALAGPLEVLLRPAGGADEARAHLYALIGELRAAELRAADEGEGSGARSRPTAPLVPGRLTALADVLELYAATRRWCAPNAQYRGVTSPAVPLGALGPALQAAGPARQRAAASSAALRKLYRPTYAWAQLGGWFKQTVADPTASLSAERRGSLSLPDVESCLAATGSRAAGYAPRDRHDLVTGLARRPEAQWRTGSIFSFRNEAKIYGSPMLDDAWDELDAKDGASSVRRVVERLCAADVPAPYAVATPVDEEDEDEEDDANDGCGFCLFMRGGGCKKAFNTLALRECMLAHREYYAPLLEEEEEAARKAQEQEAVLEEIQQERDRQRAAAATGVVDEEAAPEKPGVSV</sequence>
<accession>A0AAD9IK44</accession>
<dbReference type="Pfam" id="PF19633">
    <property type="entry name" value="SDG2_C"/>
    <property type="match status" value="2"/>
</dbReference>
<evidence type="ECO:0000313" key="3">
    <source>
        <dbReference type="EMBL" id="KAK2077662.1"/>
    </source>
</evidence>
<dbReference type="PANTHER" id="PTHR46655:SF1">
    <property type="entry name" value="HISTONE-LYSINE N-METHYLTRANSFERASE ATXR3"/>
    <property type="match status" value="1"/>
</dbReference>
<evidence type="ECO:0000256" key="1">
    <source>
        <dbReference type="SAM" id="MobiDB-lite"/>
    </source>
</evidence>
<feature type="region of interest" description="Disordered" evidence="1">
    <location>
        <begin position="163"/>
        <end position="189"/>
    </location>
</feature>
<comment type="caution">
    <text evidence="3">The sequence shown here is derived from an EMBL/GenBank/DDBJ whole genome shotgun (WGS) entry which is preliminary data.</text>
</comment>
<dbReference type="InterPro" id="IPR045606">
    <property type="entry name" value="ATXR3_C"/>
</dbReference>
<feature type="compositionally biased region" description="Pro residues" evidence="1">
    <location>
        <begin position="212"/>
        <end position="226"/>
    </location>
</feature>
<reference evidence="3" key="1">
    <citation type="submission" date="2021-01" db="EMBL/GenBank/DDBJ databases">
        <authorList>
            <person name="Eckstrom K.M.E."/>
        </authorList>
    </citation>
    <scope>NUCLEOTIDE SEQUENCE</scope>
    <source>
        <strain evidence="3">UVCC 0001</strain>
    </source>
</reference>
<evidence type="ECO:0000259" key="2">
    <source>
        <dbReference type="PROSITE" id="PS50280"/>
    </source>
</evidence>
<dbReference type="InterPro" id="IPR046341">
    <property type="entry name" value="SET_dom_sf"/>
</dbReference>
<dbReference type="PROSITE" id="PS50280">
    <property type="entry name" value="SET"/>
    <property type="match status" value="1"/>
</dbReference>
<dbReference type="AlphaFoldDB" id="A0AAD9IK44"/>
<dbReference type="PANTHER" id="PTHR46655">
    <property type="entry name" value="HISTONE-LYSINE N-METHYLTRANSFERASE ATXR3"/>
    <property type="match status" value="1"/>
</dbReference>
<name>A0AAD9IK44_PROWI</name>
<protein>
    <recommendedName>
        <fullName evidence="2">SET domain-containing protein</fullName>
    </recommendedName>
</protein>
<dbReference type="SMART" id="SM01227">
    <property type="entry name" value="GCK"/>
    <property type="match status" value="1"/>
</dbReference>
<organism evidence="3 4">
    <name type="scientific">Prototheca wickerhamii</name>
    <dbReference type="NCBI Taxonomy" id="3111"/>
    <lineage>
        <taxon>Eukaryota</taxon>
        <taxon>Viridiplantae</taxon>
        <taxon>Chlorophyta</taxon>
        <taxon>core chlorophytes</taxon>
        <taxon>Trebouxiophyceae</taxon>
        <taxon>Chlorellales</taxon>
        <taxon>Chlorellaceae</taxon>
        <taxon>Prototheca</taxon>
    </lineage>
</organism>
<dbReference type="InterPro" id="IPR012891">
    <property type="entry name" value="GCK_dom"/>
</dbReference>
<evidence type="ECO:0000313" key="4">
    <source>
        <dbReference type="Proteomes" id="UP001255856"/>
    </source>
</evidence>
<dbReference type="SMART" id="SM00317">
    <property type="entry name" value="SET"/>
    <property type="match status" value="1"/>
</dbReference>
<feature type="region of interest" description="Disordered" evidence="1">
    <location>
        <begin position="922"/>
        <end position="950"/>
    </location>
</feature>
<feature type="domain" description="SET" evidence="2">
    <location>
        <begin position="249"/>
        <end position="382"/>
    </location>
</feature>
<proteinExistence type="predicted"/>
<dbReference type="Proteomes" id="UP001255856">
    <property type="component" value="Unassembled WGS sequence"/>
</dbReference>
<dbReference type="EMBL" id="JASFZW010000006">
    <property type="protein sequence ID" value="KAK2077662.1"/>
    <property type="molecule type" value="Genomic_DNA"/>
</dbReference>
<gene>
    <name evidence="3" type="ORF">QBZ16_004508</name>
</gene>
<feature type="region of interest" description="Disordered" evidence="1">
    <location>
        <begin position="201"/>
        <end position="231"/>
    </location>
</feature>